<accession>C0B5X8</accession>
<dbReference type="Proteomes" id="UP000003793">
    <property type="component" value="Unassembled WGS sequence"/>
</dbReference>
<reference evidence="1 2" key="2">
    <citation type="submission" date="2009-03" db="EMBL/GenBank/DDBJ databases">
        <title>Draft genome sequence of Coprococcus comes (ATCC 27758).</title>
        <authorList>
            <person name="Sudarsanam P."/>
            <person name="Ley R."/>
            <person name="Guruge J."/>
            <person name="Turnbaugh P.J."/>
            <person name="Mahowald M."/>
            <person name="Liep D."/>
            <person name="Gordon J."/>
        </authorList>
    </citation>
    <scope>NUCLEOTIDE SEQUENCE [LARGE SCALE GENOMIC DNA]</scope>
    <source>
        <strain evidence="1 2">ATCC 27758</strain>
    </source>
</reference>
<protein>
    <recommendedName>
        <fullName evidence="3">Cytidyltransferase-related domain protein</fullName>
    </recommendedName>
</protein>
<reference evidence="1 2" key="1">
    <citation type="submission" date="2009-02" db="EMBL/GenBank/DDBJ databases">
        <authorList>
            <person name="Fulton L."/>
            <person name="Clifton S."/>
            <person name="Fulton B."/>
            <person name="Xu J."/>
            <person name="Minx P."/>
            <person name="Pepin K.H."/>
            <person name="Johnson M."/>
            <person name="Bhonagiri V."/>
            <person name="Nash W.E."/>
            <person name="Mardis E.R."/>
            <person name="Wilson R.K."/>
        </authorList>
    </citation>
    <scope>NUCLEOTIDE SEQUENCE [LARGE SCALE GENOMIC DNA]</scope>
    <source>
        <strain evidence="1 2">ATCC 27758</strain>
    </source>
</reference>
<gene>
    <name evidence="1" type="ORF">COPCOM_00549</name>
</gene>
<dbReference type="SUPFAM" id="SSF52374">
    <property type="entry name" value="Nucleotidylyl transferase"/>
    <property type="match status" value="1"/>
</dbReference>
<evidence type="ECO:0000313" key="1">
    <source>
        <dbReference type="EMBL" id="EEG91112.1"/>
    </source>
</evidence>
<dbReference type="EMBL" id="ABVR01000034">
    <property type="protein sequence ID" value="EEG91112.1"/>
    <property type="molecule type" value="Genomic_DNA"/>
</dbReference>
<proteinExistence type="predicted"/>
<dbReference type="HOGENOM" id="CLU_1132096_0_0_9"/>
<organism evidence="1 2">
    <name type="scientific">Coprococcus comes ATCC 27758</name>
    <dbReference type="NCBI Taxonomy" id="470146"/>
    <lineage>
        <taxon>Bacteria</taxon>
        <taxon>Bacillati</taxon>
        <taxon>Bacillota</taxon>
        <taxon>Clostridia</taxon>
        <taxon>Lachnospirales</taxon>
        <taxon>Lachnospiraceae</taxon>
        <taxon>Coprococcus</taxon>
    </lineage>
</organism>
<dbReference type="AlphaFoldDB" id="C0B5X8"/>
<evidence type="ECO:0000313" key="2">
    <source>
        <dbReference type="Proteomes" id="UP000003793"/>
    </source>
</evidence>
<evidence type="ECO:0008006" key="3">
    <source>
        <dbReference type="Google" id="ProtNLM"/>
    </source>
</evidence>
<dbReference type="Gene3D" id="3.40.50.620">
    <property type="entry name" value="HUPs"/>
    <property type="match status" value="1"/>
</dbReference>
<comment type="caution">
    <text evidence="1">The sequence shown here is derived from an EMBL/GenBank/DDBJ whole genome shotgun (WGS) entry which is preliminary data.</text>
</comment>
<dbReference type="InterPro" id="IPR014729">
    <property type="entry name" value="Rossmann-like_a/b/a_fold"/>
</dbReference>
<name>C0B5X8_9FIRM</name>
<sequence length="245" mass="28702">MIEKGLVYGRFQILHLKHVEYILAAKMRCKRLYIGITMSDDLHVSGGEEDNYRIRRSANPLTYIERYEMLRDTLLSFGVPREEFEIIPFPIDRVEYLGQYLPEGAVCFMSICDEWTANNEKRLRSLEFRWKFSGEGPKRKKGYQVPRSGRGSWQMKSGMIWCQRPFLIMFFRTELMTGSSFQNKGEAENAGLGKIWRRDQTNRAGCCRLAGLPKAEPDDHRYDQPGSERCGKWRGTEHAFFWKCV</sequence>